<evidence type="ECO:0000313" key="2">
    <source>
        <dbReference type="Proteomes" id="UP000252585"/>
    </source>
</evidence>
<accession>A0A368XUA9</accession>
<organism evidence="1 2">
    <name type="scientific">Saliterribacillus persicus</name>
    <dbReference type="NCBI Taxonomy" id="930114"/>
    <lineage>
        <taxon>Bacteria</taxon>
        <taxon>Bacillati</taxon>
        <taxon>Bacillota</taxon>
        <taxon>Bacilli</taxon>
        <taxon>Bacillales</taxon>
        <taxon>Bacillaceae</taxon>
        <taxon>Saliterribacillus</taxon>
    </lineage>
</organism>
<gene>
    <name evidence="1" type="ORF">DFR57_10615</name>
</gene>
<sequence>MVIKALQKRVGAKQDGLVGPKTIRKIQLYLLTYQDGKISEPSEMVKPMQHILSEGKF</sequence>
<evidence type="ECO:0008006" key="3">
    <source>
        <dbReference type="Google" id="ProtNLM"/>
    </source>
</evidence>
<reference evidence="1 2" key="1">
    <citation type="submission" date="2018-07" db="EMBL/GenBank/DDBJ databases">
        <title>Genomic Encyclopedia of Type Strains, Phase IV (KMG-IV): sequencing the most valuable type-strain genomes for metagenomic binning, comparative biology and taxonomic classification.</title>
        <authorList>
            <person name="Goeker M."/>
        </authorList>
    </citation>
    <scope>NUCLEOTIDE SEQUENCE [LARGE SCALE GENOMIC DNA]</scope>
    <source>
        <strain evidence="1 2">DSM 27696</strain>
    </source>
</reference>
<name>A0A368XUA9_9BACI</name>
<dbReference type="AlphaFoldDB" id="A0A368XUA9"/>
<evidence type="ECO:0000313" key="1">
    <source>
        <dbReference type="EMBL" id="RCW70618.1"/>
    </source>
</evidence>
<comment type="caution">
    <text evidence="1">The sequence shown here is derived from an EMBL/GenBank/DDBJ whole genome shotgun (WGS) entry which is preliminary data.</text>
</comment>
<dbReference type="Proteomes" id="UP000252585">
    <property type="component" value="Unassembled WGS sequence"/>
</dbReference>
<proteinExistence type="predicted"/>
<dbReference type="Gene3D" id="1.10.101.10">
    <property type="entry name" value="PGBD-like superfamily/PGBD"/>
    <property type="match status" value="1"/>
</dbReference>
<protein>
    <recommendedName>
        <fullName evidence="3">Peptidoglycan binding protein</fullName>
    </recommendedName>
</protein>
<keyword evidence="2" id="KW-1185">Reference proteome</keyword>
<dbReference type="RefSeq" id="WP_170132940.1">
    <property type="nucleotide sequence ID" value="NZ_QPJJ01000006.1"/>
</dbReference>
<dbReference type="EMBL" id="QPJJ01000006">
    <property type="protein sequence ID" value="RCW70618.1"/>
    <property type="molecule type" value="Genomic_DNA"/>
</dbReference>
<dbReference type="InterPro" id="IPR036366">
    <property type="entry name" value="PGBDSf"/>
</dbReference>